<evidence type="ECO:0000256" key="1">
    <source>
        <dbReference type="SAM" id="MobiDB-lite"/>
    </source>
</evidence>
<feature type="compositionally biased region" description="Polar residues" evidence="1">
    <location>
        <begin position="57"/>
        <end position="68"/>
    </location>
</feature>
<gene>
    <name evidence="2" type="ORF">R1sor_000840</name>
</gene>
<name>A0ABD3GUB7_9MARC</name>
<evidence type="ECO:0000313" key="3">
    <source>
        <dbReference type="Proteomes" id="UP001633002"/>
    </source>
</evidence>
<feature type="compositionally biased region" description="Basic and acidic residues" evidence="1">
    <location>
        <begin position="224"/>
        <end position="234"/>
    </location>
</feature>
<organism evidence="2 3">
    <name type="scientific">Riccia sorocarpa</name>
    <dbReference type="NCBI Taxonomy" id="122646"/>
    <lineage>
        <taxon>Eukaryota</taxon>
        <taxon>Viridiplantae</taxon>
        <taxon>Streptophyta</taxon>
        <taxon>Embryophyta</taxon>
        <taxon>Marchantiophyta</taxon>
        <taxon>Marchantiopsida</taxon>
        <taxon>Marchantiidae</taxon>
        <taxon>Marchantiales</taxon>
        <taxon>Ricciaceae</taxon>
        <taxon>Riccia</taxon>
    </lineage>
</organism>
<protein>
    <submittedName>
        <fullName evidence="2">Uncharacterized protein</fullName>
    </submittedName>
</protein>
<feature type="region of interest" description="Disordered" evidence="1">
    <location>
        <begin position="212"/>
        <end position="329"/>
    </location>
</feature>
<dbReference type="EMBL" id="JBJQOH010000006">
    <property type="protein sequence ID" value="KAL3682818.1"/>
    <property type="molecule type" value="Genomic_DNA"/>
</dbReference>
<keyword evidence="3" id="KW-1185">Reference proteome</keyword>
<proteinExistence type="predicted"/>
<dbReference type="Proteomes" id="UP001633002">
    <property type="component" value="Unassembled WGS sequence"/>
</dbReference>
<comment type="caution">
    <text evidence="2">The sequence shown here is derived from an EMBL/GenBank/DDBJ whole genome shotgun (WGS) entry which is preliminary data.</text>
</comment>
<feature type="compositionally biased region" description="Basic and acidic residues" evidence="1">
    <location>
        <begin position="282"/>
        <end position="300"/>
    </location>
</feature>
<accession>A0ABD3GUB7</accession>
<evidence type="ECO:0000313" key="2">
    <source>
        <dbReference type="EMBL" id="KAL3682818.1"/>
    </source>
</evidence>
<sequence length="507" mass="57035">MVWIENFDEVIAEATQGVVQAHRVGPIRNSVEKKLVFDIEIEREVLRNARGEGVINQSGEVTISNEVESTSKGRDSEPEGGSTSKGQDRIGDTADVRRKNQFVVLSEESAEQTDTMTRKPVNKKKEEAYPYYANPAKKRKEYYSAARCEHPEWREKIAWVLRYVMGRVEGRELSKGVLAAMLESAETGVGVNWAYIITERLRTEFRKLKLARKDNPVNKPTPKATEKKKKEEPLRTLVKPSGKKLVTPAKNAKKTKADTKKVEESPSQRTRAAKRKLANDSQDGRRNRRLESQRRMRKEVTPPYRQPTPQSIPSEDSVEKKERVRNFGGKLLDTVTTSSEETTGGPPGFAPLLRALGESGELKRAEHIQDVCLPTDSSSDPDHNKRKFRRRGEEAEIVVMKARKPAQGSGRLKKWLKQGEKLQKTLLADPARHANAQTPETVNDEAARKKINPVEAIAKAINLIPSRPVNVFKDDQSDLRVKSVVNNALEKAMEEKVSANIPLHSGF</sequence>
<feature type="compositionally biased region" description="Basic and acidic residues" evidence="1">
    <location>
        <begin position="255"/>
        <end position="266"/>
    </location>
</feature>
<reference evidence="2 3" key="1">
    <citation type="submission" date="2024-09" db="EMBL/GenBank/DDBJ databases">
        <title>Chromosome-scale assembly of Riccia sorocarpa.</title>
        <authorList>
            <person name="Paukszto L."/>
        </authorList>
    </citation>
    <scope>NUCLEOTIDE SEQUENCE [LARGE SCALE GENOMIC DNA]</scope>
    <source>
        <strain evidence="2">LP-2024</strain>
        <tissue evidence="2">Aerial parts of the thallus</tissue>
    </source>
</reference>
<dbReference type="AlphaFoldDB" id="A0ABD3GUB7"/>
<feature type="region of interest" description="Disordered" evidence="1">
    <location>
        <begin position="57"/>
        <end position="93"/>
    </location>
</feature>